<dbReference type="Proteomes" id="UP001212841">
    <property type="component" value="Unassembled WGS sequence"/>
</dbReference>
<gene>
    <name evidence="1" type="ORF">HK097_006681</name>
</gene>
<dbReference type="EMBL" id="JADGJD010003135">
    <property type="protein sequence ID" value="KAJ3025452.1"/>
    <property type="molecule type" value="Genomic_DNA"/>
</dbReference>
<evidence type="ECO:0000313" key="1">
    <source>
        <dbReference type="EMBL" id="KAJ3025452.1"/>
    </source>
</evidence>
<proteinExistence type="predicted"/>
<name>A0AAD5WWD3_9FUNG</name>
<evidence type="ECO:0000313" key="2">
    <source>
        <dbReference type="Proteomes" id="UP001212841"/>
    </source>
</evidence>
<organism evidence="1 2">
    <name type="scientific">Rhizophlyctis rosea</name>
    <dbReference type="NCBI Taxonomy" id="64517"/>
    <lineage>
        <taxon>Eukaryota</taxon>
        <taxon>Fungi</taxon>
        <taxon>Fungi incertae sedis</taxon>
        <taxon>Chytridiomycota</taxon>
        <taxon>Chytridiomycota incertae sedis</taxon>
        <taxon>Chytridiomycetes</taxon>
        <taxon>Rhizophlyctidales</taxon>
        <taxon>Rhizophlyctidaceae</taxon>
        <taxon>Rhizophlyctis</taxon>
    </lineage>
</organism>
<dbReference type="AlphaFoldDB" id="A0AAD5WWD3"/>
<accession>A0AAD5WWD3</accession>
<reference evidence="1" key="1">
    <citation type="submission" date="2020-05" db="EMBL/GenBank/DDBJ databases">
        <title>Phylogenomic resolution of chytrid fungi.</title>
        <authorList>
            <person name="Stajich J.E."/>
            <person name="Amses K."/>
            <person name="Simmons R."/>
            <person name="Seto K."/>
            <person name="Myers J."/>
            <person name="Bonds A."/>
            <person name="Quandt C.A."/>
            <person name="Barry K."/>
            <person name="Liu P."/>
            <person name="Grigoriev I."/>
            <person name="Longcore J.E."/>
            <person name="James T.Y."/>
        </authorList>
    </citation>
    <scope>NUCLEOTIDE SEQUENCE</scope>
    <source>
        <strain evidence="1">JEL0318</strain>
    </source>
</reference>
<keyword evidence="2" id="KW-1185">Reference proteome</keyword>
<comment type="caution">
    <text evidence="1">The sequence shown here is derived from an EMBL/GenBank/DDBJ whole genome shotgun (WGS) entry which is preliminary data.</text>
</comment>
<sequence length="184" mass="21438">MSFQTAIITSSSEEKNLLDHHLIRRIAASDTMNVRDTTATVLPPTLPSKLFNDDLDFPLQMVYEGFKPDIPTGVYVDYEKVEIFERDHNRFRPLTNAEWDSIAYDAPEIKLGDFDEDPYYQTFTAPNGRNFTVRELVQVVKKYEQGARNREFEDDYEWEAIKGIDNHHIHFEGLKGGRNGVWYI</sequence>
<protein>
    <submittedName>
        <fullName evidence="1">Uncharacterized protein</fullName>
    </submittedName>
</protein>